<dbReference type="RefSeq" id="WP_069153170.1">
    <property type="nucleotide sequence ID" value="NZ_DAWDRA010000536.1"/>
</dbReference>
<gene>
    <name evidence="2" type="primary">ubiG_3</name>
    <name evidence="4" type="ORF">BEI59_17700</name>
    <name evidence="2" type="ORF">BEI61_03439</name>
    <name evidence="3" type="ORF">BEI63_25070</name>
</gene>
<name>A0A1E3AFW8_9FIRM</name>
<dbReference type="GO" id="GO:0102208">
    <property type="term" value="F:2-polyprenyl-6-hydroxyphenol methylase activity"/>
    <property type="evidence" value="ECO:0007669"/>
    <property type="project" value="UniProtKB-EC"/>
</dbReference>
<dbReference type="SUPFAM" id="SSF53335">
    <property type="entry name" value="S-adenosyl-L-methionine-dependent methyltransferases"/>
    <property type="match status" value="1"/>
</dbReference>
<dbReference type="GO" id="GO:0032259">
    <property type="term" value="P:methylation"/>
    <property type="evidence" value="ECO:0007669"/>
    <property type="project" value="UniProtKB-KW"/>
</dbReference>
<keyword evidence="2" id="KW-0808">Transferase</keyword>
<dbReference type="EMBL" id="MEHD01000043">
    <property type="protein sequence ID" value="ODR48138.1"/>
    <property type="molecule type" value="Genomic_DNA"/>
</dbReference>
<reference evidence="4 6" key="3">
    <citation type="submission" date="2016-08" db="EMBL/GenBank/DDBJ databases">
        <authorList>
            <person name="Seilhamer J.J."/>
        </authorList>
    </citation>
    <scope>NUCLEOTIDE SEQUENCE [LARGE SCALE GENOMIC DNA]</scope>
    <source>
        <strain evidence="4 6">NML150140-1</strain>
    </source>
</reference>
<dbReference type="EMBL" id="MEHA01000013">
    <property type="protein sequence ID" value="ODR49321.1"/>
    <property type="molecule type" value="Genomic_DNA"/>
</dbReference>
<dbReference type="CDD" id="cd02440">
    <property type="entry name" value="AdoMet_MTases"/>
    <property type="match status" value="1"/>
</dbReference>
<protein>
    <submittedName>
        <fullName evidence="2">Ubiquinone biosynthesis O-methyltransferase</fullName>
        <ecNumber evidence="2">2.1.1.222</ecNumber>
    </submittedName>
</protein>
<keyword evidence="2" id="KW-0489">Methyltransferase</keyword>
<evidence type="ECO:0000313" key="4">
    <source>
        <dbReference type="EMBL" id="ODR49321.1"/>
    </source>
</evidence>
<dbReference type="PANTHER" id="PTHR42912">
    <property type="entry name" value="METHYLTRANSFERASE"/>
    <property type="match status" value="1"/>
</dbReference>
<dbReference type="AlphaFoldDB" id="A0A1E3AFW8"/>
<keyword evidence="2" id="KW-0830">Ubiquinone</keyword>
<evidence type="ECO:0000313" key="6">
    <source>
        <dbReference type="Proteomes" id="UP000094271"/>
    </source>
</evidence>
<dbReference type="Proteomes" id="UP000094869">
    <property type="component" value="Unassembled WGS sequence"/>
</dbReference>
<dbReference type="OrthoDB" id="9791837at2"/>
<proteinExistence type="predicted"/>
<sequence>MVQSKGWDWENANQSAWLKPTEDSYYLSQVWKEKGYSKLLDLGTGLGRHAVHFAKNGFDVSAVDISDYGIRHLISWAENEKLPIKAVTGDMLHLPYPDKEFDCVFAYHVVSHSDTQGVEMIISEIERVLKRDGEIFLSFCSKESIDFQEAQGDRIDGNTVIYQKEPEVGVPHFYADLADIIKLLHNFSITKVRHTEYCSLDLHNRHKRMYYYVNAVYSPIGR</sequence>
<dbReference type="InterPro" id="IPR029063">
    <property type="entry name" value="SAM-dependent_MTases_sf"/>
</dbReference>
<evidence type="ECO:0000313" key="3">
    <source>
        <dbReference type="EMBL" id="ODR48138.1"/>
    </source>
</evidence>
<accession>A0A1E3AFW8</accession>
<dbReference type="Pfam" id="PF08241">
    <property type="entry name" value="Methyltransf_11"/>
    <property type="match status" value="1"/>
</dbReference>
<dbReference type="InterPro" id="IPR013216">
    <property type="entry name" value="Methyltransf_11"/>
</dbReference>
<dbReference type="GO" id="GO:0008757">
    <property type="term" value="F:S-adenosylmethionine-dependent methyltransferase activity"/>
    <property type="evidence" value="ECO:0007669"/>
    <property type="project" value="InterPro"/>
</dbReference>
<evidence type="ECO:0000313" key="5">
    <source>
        <dbReference type="Proteomes" id="UP000094067"/>
    </source>
</evidence>
<dbReference type="EC" id="2.1.1.222" evidence="2"/>
<dbReference type="InterPro" id="IPR050508">
    <property type="entry name" value="Methyltransf_Superfamily"/>
</dbReference>
<reference evidence="2 5" key="1">
    <citation type="submission" date="2016-07" db="EMBL/GenBank/DDBJ databases">
        <title>Characterization of isolates of Eisenbergiella tayi derived from blood cultures, using whole genome sequencing.</title>
        <authorList>
            <person name="Burdz T."/>
            <person name="Wiebe D."/>
            <person name="Huynh C."/>
            <person name="Bernard K."/>
        </authorList>
    </citation>
    <scope>NUCLEOTIDE SEQUENCE [LARGE SCALE GENOMIC DNA]</scope>
    <source>
        <strain evidence="2 5">NML 110608</strain>
    </source>
</reference>
<keyword evidence="7" id="KW-1185">Reference proteome</keyword>
<dbReference type="Proteomes" id="UP000094067">
    <property type="component" value="Unassembled WGS sequence"/>
</dbReference>
<evidence type="ECO:0000313" key="2">
    <source>
        <dbReference type="EMBL" id="ODM07549.1"/>
    </source>
</evidence>
<dbReference type="EMBL" id="MCGH01000002">
    <property type="protein sequence ID" value="ODM07549.1"/>
    <property type="molecule type" value="Genomic_DNA"/>
</dbReference>
<evidence type="ECO:0000313" key="7">
    <source>
        <dbReference type="Proteomes" id="UP000094869"/>
    </source>
</evidence>
<dbReference type="Proteomes" id="UP000094271">
    <property type="component" value="Unassembled WGS sequence"/>
</dbReference>
<feature type="domain" description="Methyltransferase type 11" evidence="1">
    <location>
        <begin position="40"/>
        <end position="136"/>
    </location>
</feature>
<evidence type="ECO:0000259" key="1">
    <source>
        <dbReference type="Pfam" id="PF08241"/>
    </source>
</evidence>
<reference evidence="3 7" key="2">
    <citation type="submission" date="2016-08" db="EMBL/GenBank/DDBJ databases">
        <title>Characterization of Isolates of Eisenbergiella tayi Derived from Blood Cultures, Using Whole Genome Sequencing.</title>
        <authorList>
            <person name="Bernier A.-M."/>
            <person name="Burdz T."/>
            <person name="Wiebe D."/>
            <person name="Bernard K."/>
        </authorList>
    </citation>
    <scope>NUCLEOTIDE SEQUENCE [LARGE SCALE GENOMIC DNA]</scope>
    <source>
        <strain evidence="3 7">NML120146</strain>
    </source>
</reference>
<dbReference type="Gene3D" id="3.40.50.150">
    <property type="entry name" value="Vaccinia Virus protein VP39"/>
    <property type="match status" value="1"/>
</dbReference>
<comment type="caution">
    <text evidence="2">The sequence shown here is derived from an EMBL/GenBank/DDBJ whole genome shotgun (WGS) entry which is preliminary data.</text>
</comment>
<organism evidence="2 5">
    <name type="scientific">Eisenbergiella tayi</name>
    <dbReference type="NCBI Taxonomy" id="1432052"/>
    <lineage>
        <taxon>Bacteria</taxon>
        <taxon>Bacillati</taxon>
        <taxon>Bacillota</taxon>
        <taxon>Clostridia</taxon>
        <taxon>Lachnospirales</taxon>
        <taxon>Lachnospiraceae</taxon>
        <taxon>Eisenbergiella</taxon>
    </lineage>
</organism>